<sequence>MNRGETHHERGRGIREEGDEPNPASATNWFLSRRSGLAEEAARAHLATTTFFTTKAKTAEQQHDQNRPHWLGKVCGGGYGL</sequence>
<name>A0A0N4YJ08_NIPBR</name>
<organism evidence="4">
    <name type="scientific">Nippostrongylus brasiliensis</name>
    <name type="common">Rat hookworm</name>
    <dbReference type="NCBI Taxonomy" id="27835"/>
    <lineage>
        <taxon>Eukaryota</taxon>
        <taxon>Metazoa</taxon>
        <taxon>Ecdysozoa</taxon>
        <taxon>Nematoda</taxon>
        <taxon>Chromadorea</taxon>
        <taxon>Rhabditida</taxon>
        <taxon>Rhabditina</taxon>
        <taxon>Rhabditomorpha</taxon>
        <taxon>Strongyloidea</taxon>
        <taxon>Heligmosomidae</taxon>
        <taxon>Nippostrongylus</taxon>
    </lineage>
</organism>
<gene>
    <name evidence="2" type="ORF">NBR_LOCUS16926</name>
</gene>
<dbReference type="WBParaSite" id="NBR_0001692501-mRNA-1">
    <property type="protein sequence ID" value="NBR_0001692501-mRNA-1"/>
    <property type="gene ID" value="NBR_0001692501"/>
</dbReference>
<keyword evidence="3" id="KW-1185">Reference proteome</keyword>
<dbReference type="Proteomes" id="UP000271162">
    <property type="component" value="Unassembled WGS sequence"/>
</dbReference>
<protein>
    <submittedName>
        <fullName evidence="2 4">Uncharacterized protein</fullName>
    </submittedName>
</protein>
<reference evidence="2 3" key="2">
    <citation type="submission" date="2018-11" db="EMBL/GenBank/DDBJ databases">
        <authorList>
            <consortium name="Pathogen Informatics"/>
        </authorList>
    </citation>
    <scope>NUCLEOTIDE SEQUENCE [LARGE SCALE GENOMIC DNA]</scope>
</reference>
<evidence type="ECO:0000313" key="2">
    <source>
        <dbReference type="EMBL" id="VDL80526.1"/>
    </source>
</evidence>
<reference evidence="4" key="1">
    <citation type="submission" date="2017-02" db="UniProtKB">
        <authorList>
            <consortium name="WormBaseParasite"/>
        </authorList>
    </citation>
    <scope>IDENTIFICATION</scope>
</reference>
<evidence type="ECO:0000313" key="4">
    <source>
        <dbReference type="WBParaSite" id="NBR_0001692501-mRNA-1"/>
    </source>
</evidence>
<feature type="compositionally biased region" description="Basic and acidic residues" evidence="1">
    <location>
        <begin position="1"/>
        <end position="16"/>
    </location>
</feature>
<feature type="region of interest" description="Disordered" evidence="1">
    <location>
        <begin position="1"/>
        <end position="27"/>
    </location>
</feature>
<evidence type="ECO:0000313" key="3">
    <source>
        <dbReference type="Proteomes" id="UP000271162"/>
    </source>
</evidence>
<feature type="region of interest" description="Disordered" evidence="1">
    <location>
        <begin position="59"/>
        <end position="81"/>
    </location>
</feature>
<evidence type="ECO:0000256" key="1">
    <source>
        <dbReference type="SAM" id="MobiDB-lite"/>
    </source>
</evidence>
<dbReference type="AlphaFoldDB" id="A0A0N4YJ08"/>
<dbReference type="EMBL" id="UYSL01022469">
    <property type="protein sequence ID" value="VDL80526.1"/>
    <property type="molecule type" value="Genomic_DNA"/>
</dbReference>
<accession>A0A0N4YJ08</accession>
<proteinExistence type="predicted"/>